<dbReference type="Gene3D" id="3.40.50.300">
    <property type="entry name" value="P-loop containing nucleotide triphosphate hydrolases"/>
    <property type="match status" value="1"/>
</dbReference>
<gene>
    <name evidence="1" type="ORF">LCGC14_2383970</name>
</gene>
<accession>A0A0F9CM84</accession>
<sequence>MINLHNKTFAVFGLRGTGKSVFVNKIATSFGKRAMVFDTLNEVPDTVNYMSYSPKVKNSVAELEMVIKAIVDSKEYRAFIIDEANRYCPSKPSPLPSAVADLNDQCRHYGISVGYVARRPTQLNQDVTELAEYLFIFHLKGKSDIQYLNNLAEGLGQAVLSCHDYQFIQVNPDRSFQLCSPVKPDKVFLDRARIITPK</sequence>
<protein>
    <recommendedName>
        <fullName evidence="2">AAA+ ATPase domain-containing protein</fullName>
    </recommendedName>
</protein>
<reference evidence="1" key="1">
    <citation type="journal article" date="2015" name="Nature">
        <title>Complex archaea that bridge the gap between prokaryotes and eukaryotes.</title>
        <authorList>
            <person name="Spang A."/>
            <person name="Saw J.H."/>
            <person name="Jorgensen S.L."/>
            <person name="Zaremba-Niedzwiedzka K."/>
            <person name="Martijn J."/>
            <person name="Lind A.E."/>
            <person name="van Eijk R."/>
            <person name="Schleper C."/>
            <person name="Guy L."/>
            <person name="Ettema T.J."/>
        </authorList>
    </citation>
    <scope>NUCLEOTIDE SEQUENCE</scope>
</reference>
<dbReference type="AlphaFoldDB" id="A0A0F9CM84"/>
<dbReference type="SUPFAM" id="SSF52540">
    <property type="entry name" value="P-loop containing nucleoside triphosphate hydrolases"/>
    <property type="match status" value="1"/>
</dbReference>
<dbReference type="PANTHER" id="PTHR42957:SF1">
    <property type="entry name" value="HELICASE MJ1565-RELATED"/>
    <property type="match status" value="1"/>
</dbReference>
<dbReference type="PANTHER" id="PTHR42957">
    <property type="entry name" value="HELICASE MJ1565-RELATED"/>
    <property type="match status" value="1"/>
</dbReference>
<name>A0A0F9CM84_9ZZZZ</name>
<dbReference type="EMBL" id="LAZR01035419">
    <property type="protein sequence ID" value="KKL27557.1"/>
    <property type="molecule type" value="Genomic_DNA"/>
</dbReference>
<dbReference type="InterPro" id="IPR008571">
    <property type="entry name" value="HerA-like"/>
</dbReference>
<evidence type="ECO:0008006" key="2">
    <source>
        <dbReference type="Google" id="ProtNLM"/>
    </source>
</evidence>
<organism evidence="1">
    <name type="scientific">marine sediment metagenome</name>
    <dbReference type="NCBI Taxonomy" id="412755"/>
    <lineage>
        <taxon>unclassified sequences</taxon>
        <taxon>metagenomes</taxon>
        <taxon>ecological metagenomes</taxon>
    </lineage>
</organism>
<comment type="caution">
    <text evidence="1">The sequence shown here is derived from an EMBL/GenBank/DDBJ whole genome shotgun (WGS) entry which is preliminary data.</text>
</comment>
<proteinExistence type="predicted"/>
<dbReference type="InterPro" id="IPR027417">
    <property type="entry name" value="P-loop_NTPase"/>
</dbReference>
<evidence type="ECO:0000313" key="1">
    <source>
        <dbReference type="EMBL" id="KKL27557.1"/>
    </source>
</evidence>